<evidence type="ECO:0000256" key="1">
    <source>
        <dbReference type="ARBA" id="ARBA00001974"/>
    </source>
</evidence>
<dbReference type="SUPFAM" id="SSF51905">
    <property type="entry name" value="FAD/NAD(P)-binding domain"/>
    <property type="match status" value="1"/>
</dbReference>
<evidence type="ECO:0000256" key="2">
    <source>
        <dbReference type="ARBA" id="ARBA00022630"/>
    </source>
</evidence>
<keyword evidence="5" id="KW-0472">Membrane</keyword>
<feature type="domain" description="FAD-binding" evidence="6">
    <location>
        <begin position="40"/>
        <end position="394"/>
    </location>
</feature>
<dbReference type="Gene3D" id="3.50.50.60">
    <property type="entry name" value="FAD/NAD(P)-binding domain"/>
    <property type="match status" value="1"/>
</dbReference>
<evidence type="ECO:0000313" key="7">
    <source>
        <dbReference type="EMBL" id="THZ77179.1"/>
    </source>
</evidence>
<keyword evidence="4" id="KW-0560">Oxidoreductase</keyword>
<dbReference type="Proteomes" id="UP000310039">
    <property type="component" value="Unassembled WGS sequence"/>
</dbReference>
<reference evidence="7 8" key="1">
    <citation type="submission" date="2018-10" db="EMBL/GenBank/DDBJ databases">
        <title>Fifty Aureobasidium pullulans genomes reveal a recombining polyextremotolerant generalist.</title>
        <authorList>
            <person name="Gostincar C."/>
            <person name="Turk M."/>
            <person name="Zajc J."/>
            <person name="Gunde-Cimerman N."/>
        </authorList>
    </citation>
    <scope>NUCLEOTIDE SEQUENCE [LARGE SCALE GENOMIC DNA]</scope>
    <source>
        <strain evidence="7 8">EXF-3403</strain>
    </source>
</reference>
<evidence type="ECO:0000256" key="3">
    <source>
        <dbReference type="ARBA" id="ARBA00022827"/>
    </source>
</evidence>
<keyword evidence="5" id="KW-0812">Transmembrane</keyword>
<dbReference type="Pfam" id="PF01494">
    <property type="entry name" value="FAD_binding_3"/>
    <property type="match status" value="1"/>
</dbReference>
<dbReference type="Gene3D" id="3.30.9.10">
    <property type="entry name" value="D-Amino Acid Oxidase, subunit A, domain 2"/>
    <property type="match status" value="1"/>
</dbReference>
<dbReference type="InterPro" id="IPR050641">
    <property type="entry name" value="RIFMO-like"/>
</dbReference>
<keyword evidence="3" id="KW-0274">FAD</keyword>
<dbReference type="EMBL" id="QZBT01000178">
    <property type="protein sequence ID" value="THZ77179.1"/>
    <property type="molecule type" value="Genomic_DNA"/>
</dbReference>
<comment type="cofactor">
    <cofactor evidence="1">
        <name>FAD</name>
        <dbReference type="ChEBI" id="CHEBI:57692"/>
    </cofactor>
</comment>
<dbReference type="GO" id="GO:0071949">
    <property type="term" value="F:FAD binding"/>
    <property type="evidence" value="ECO:0007669"/>
    <property type="project" value="InterPro"/>
</dbReference>
<proteinExistence type="predicted"/>
<dbReference type="GO" id="GO:0016709">
    <property type="term" value="F:oxidoreductase activity, acting on paired donors, with incorporation or reduction of molecular oxygen, NAD(P)H as one donor, and incorporation of one atom of oxygen"/>
    <property type="evidence" value="ECO:0007669"/>
    <property type="project" value="UniProtKB-ARBA"/>
</dbReference>
<keyword evidence="2" id="KW-0285">Flavoprotein</keyword>
<protein>
    <recommendedName>
        <fullName evidence="6">FAD-binding domain-containing protein</fullName>
    </recommendedName>
</protein>
<dbReference type="InterPro" id="IPR002938">
    <property type="entry name" value="FAD-bd"/>
</dbReference>
<gene>
    <name evidence="7" type="ORF">D6C84_08579</name>
</gene>
<evidence type="ECO:0000313" key="8">
    <source>
        <dbReference type="Proteomes" id="UP000310039"/>
    </source>
</evidence>
<organism evidence="7 8">
    <name type="scientific">Aureobasidium pullulans</name>
    <name type="common">Black yeast</name>
    <name type="synonym">Pullularia pullulans</name>
    <dbReference type="NCBI Taxonomy" id="5580"/>
    <lineage>
        <taxon>Eukaryota</taxon>
        <taxon>Fungi</taxon>
        <taxon>Dikarya</taxon>
        <taxon>Ascomycota</taxon>
        <taxon>Pezizomycotina</taxon>
        <taxon>Dothideomycetes</taxon>
        <taxon>Dothideomycetidae</taxon>
        <taxon>Dothideales</taxon>
        <taxon>Saccotheciaceae</taxon>
        <taxon>Aureobasidium</taxon>
    </lineage>
</organism>
<dbReference type="Pfam" id="PF21274">
    <property type="entry name" value="Rng_hyd_C"/>
    <property type="match status" value="1"/>
</dbReference>
<sequence length="572" mass="63319">MSTTKQIDETIPLPGSRRTTFDFNLIDHSSIPFEDAASPPVIIIGSSMVGMFMGILLGYHGIHSISFDRHPSTAIHPRAALLLLRTVEVLRQLGLEDLFISESEKNFDLDAGMLVVEKLYQGKTIAAYQESDPKEVAKVTPSKRLWLTQDMFEPLLRNNAATFGAEQRFGEVVEWYKEMDDGVIVIVRDTHTQEIKKYRTKYLIAADGNRSATRRKENIQWHGPGNLANSISINFKADLVPYLGTRAVHGVTYIMNADFTGGFRLDAGGKGGFLIVSKAKGRETGFEPDSVSEKEAKVMFEACSGIDAEECDFEVDFISYWTVAAYNADEYASKGDKVLIMGDAAHVMPPSGGMGGNTGVADAYNLAWKMAYVLSDKASPNLLKTYNQERQPAGDFSMHQAFSRLVNRVFHGKGLECEKELPDLVCEMGYRYTSGAIVPSEENDLETSHEDPHDPYVLPGGRLPHVWLIDVDGEKLSSLDLIKRNFVLFTTDTGSPWLQASGKQGISIDAYPINSSSQPYLDFDSSAKKVWKLKDGEALLVRPDGIIAWRAPKMTSGHDEELAQALRIVLKG</sequence>
<dbReference type="PANTHER" id="PTHR43004:SF19">
    <property type="entry name" value="BINDING MONOOXYGENASE, PUTATIVE (JCVI)-RELATED"/>
    <property type="match status" value="1"/>
</dbReference>
<dbReference type="AlphaFoldDB" id="A0A4S9XD46"/>
<name>A0A4S9XD46_AURPU</name>
<dbReference type="PANTHER" id="PTHR43004">
    <property type="entry name" value="TRK SYSTEM POTASSIUM UPTAKE PROTEIN"/>
    <property type="match status" value="1"/>
</dbReference>
<feature type="transmembrane region" description="Helical" evidence="5">
    <location>
        <begin position="41"/>
        <end position="62"/>
    </location>
</feature>
<keyword evidence="5" id="KW-1133">Transmembrane helix</keyword>
<dbReference type="InterPro" id="IPR036188">
    <property type="entry name" value="FAD/NAD-bd_sf"/>
</dbReference>
<evidence type="ECO:0000256" key="4">
    <source>
        <dbReference type="ARBA" id="ARBA00023002"/>
    </source>
</evidence>
<dbReference type="Gene3D" id="3.40.30.120">
    <property type="match status" value="1"/>
</dbReference>
<accession>A0A4S9XD46</accession>
<dbReference type="PRINTS" id="PR00420">
    <property type="entry name" value="RNGMNOXGNASE"/>
</dbReference>
<evidence type="ECO:0000256" key="5">
    <source>
        <dbReference type="SAM" id="Phobius"/>
    </source>
</evidence>
<comment type="caution">
    <text evidence="7">The sequence shown here is derived from an EMBL/GenBank/DDBJ whole genome shotgun (WGS) entry which is preliminary data.</text>
</comment>
<evidence type="ECO:0000259" key="6">
    <source>
        <dbReference type="Pfam" id="PF01494"/>
    </source>
</evidence>